<dbReference type="SUPFAM" id="SSF141986">
    <property type="entry name" value="LD-carboxypeptidase A C-terminal domain-like"/>
    <property type="match status" value="1"/>
</dbReference>
<evidence type="ECO:0000256" key="6">
    <source>
        <dbReference type="PIRSR" id="PIRSR028757-1"/>
    </source>
</evidence>
<dbReference type="PANTHER" id="PTHR30237:SF2">
    <property type="entry name" value="MUREIN TETRAPEPTIDE CARBOXYPEPTIDASE"/>
    <property type="match status" value="1"/>
</dbReference>
<protein>
    <submittedName>
        <fullName evidence="9">LD-carboxypeptidase</fullName>
    </submittedName>
</protein>
<evidence type="ECO:0000259" key="8">
    <source>
        <dbReference type="Pfam" id="PF17676"/>
    </source>
</evidence>
<evidence type="ECO:0000256" key="4">
    <source>
        <dbReference type="ARBA" id="ARBA00022801"/>
    </source>
</evidence>
<keyword evidence="3" id="KW-0645">Protease</keyword>
<dbReference type="PIRSF" id="PIRSF028757">
    <property type="entry name" value="LD-carboxypeptidase"/>
    <property type="match status" value="1"/>
</dbReference>
<dbReference type="InterPro" id="IPR027478">
    <property type="entry name" value="LdcA_N"/>
</dbReference>
<dbReference type="Gene3D" id="3.40.50.10740">
    <property type="entry name" value="Class I glutamine amidotransferase-like"/>
    <property type="match status" value="1"/>
</dbReference>
<evidence type="ECO:0000313" key="9">
    <source>
        <dbReference type="EMBL" id="AOM76520.1"/>
    </source>
</evidence>
<feature type="active site" description="Charge relay system" evidence="6">
    <location>
        <position position="202"/>
    </location>
</feature>
<evidence type="ECO:0000259" key="7">
    <source>
        <dbReference type="Pfam" id="PF02016"/>
    </source>
</evidence>
<dbReference type="InterPro" id="IPR029062">
    <property type="entry name" value="Class_I_gatase-like"/>
</dbReference>
<dbReference type="Gene3D" id="3.50.30.60">
    <property type="entry name" value="LD-carboxypeptidase A C-terminal domain-like"/>
    <property type="match status" value="1"/>
</dbReference>
<dbReference type="CDD" id="cd07025">
    <property type="entry name" value="Peptidase_S66"/>
    <property type="match status" value="1"/>
</dbReference>
<feature type="domain" description="LD-carboxypeptidase C-terminal" evidence="8">
    <location>
        <begin position="171"/>
        <end position="287"/>
    </location>
</feature>
<dbReference type="AlphaFoldDB" id="A0A1D7QCV9"/>
<dbReference type="Pfam" id="PF17676">
    <property type="entry name" value="Peptidase_S66C"/>
    <property type="match status" value="1"/>
</dbReference>
<dbReference type="SUPFAM" id="SSF52317">
    <property type="entry name" value="Class I glutamine amidotransferase-like"/>
    <property type="match status" value="1"/>
</dbReference>
<organism evidence="9 10">
    <name type="scientific">Pedobacter steynii</name>
    <dbReference type="NCBI Taxonomy" id="430522"/>
    <lineage>
        <taxon>Bacteria</taxon>
        <taxon>Pseudomonadati</taxon>
        <taxon>Bacteroidota</taxon>
        <taxon>Sphingobacteriia</taxon>
        <taxon>Sphingobacteriales</taxon>
        <taxon>Sphingobacteriaceae</taxon>
        <taxon>Pedobacter</taxon>
    </lineage>
</organism>
<proteinExistence type="inferred from homology"/>
<dbReference type="InterPro" id="IPR027461">
    <property type="entry name" value="Carboxypeptidase_A_C_sf"/>
</dbReference>
<dbReference type="GO" id="GO:0006508">
    <property type="term" value="P:proteolysis"/>
    <property type="evidence" value="ECO:0007669"/>
    <property type="project" value="UniProtKB-KW"/>
</dbReference>
<evidence type="ECO:0000256" key="3">
    <source>
        <dbReference type="ARBA" id="ARBA00022670"/>
    </source>
</evidence>
<dbReference type="GO" id="GO:0008236">
    <property type="term" value="F:serine-type peptidase activity"/>
    <property type="evidence" value="ECO:0007669"/>
    <property type="project" value="UniProtKB-KW"/>
</dbReference>
<dbReference type="InterPro" id="IPR003507">
    <property type="entry name" value="S66_fam"/>
</dbReference>
<accession>A0A1D7QCV9</accession>
<dbReference type="Pfam" id="PF02016">
    <property type="entry name" value="Peptidase_S66"/>
    <property type="match status" value="1"/>
</dbReference>
<gene>
    <name evidence="9" type="ORF">BFS30_04740</name>
</gene>
<comment type="similarity">
    <text evidence="1">Belongs to the peptidase S66 family.</text>
</comment>
<evidence type="ECO:0000256" key="5">
    <source>
        <dbReference type="ARBA" id="ARBA00022825"/>
    </source>
</evidence>
<evidence type="ECO:0000313" key="10">
    <source>
        <dbReference type="Proteomes" id="UP000094313"/>
    </source>
</evidence>
<dbReference type="InterPro" id="IPR040921">
    <property type="entry name" value="Peptidase_S66C"/>
</dbReference>
<keyword evidence="2 9" id="KW-0121">Carboxypeptidase</keyword>
<dbReference type="EMBL" id="CP017141">
    <property type="protein sequence ID" value="AOM76520.1"/>
    <property type="molecule type" value="Genomic_DNA"/>
</dbReference>
<dbReference type="KEGG" id="psty:BFS30_04740"/>
<dbReference type="Proteomes" id="UP000094313">
    <property type="component" value="Chromosome"/>
</dbReference>
<dbReference type="PANTHER" id="PTHR30237">
    <property type="entry name" value="MURAMOYLTETRAPEPTIDE CARBOXYPEPTIDASE"/>
    <property type="match status" value="1"/>
</dbReference>
<dbReference type="RefSeq" id="WP_069378216.1">
    <property type="nucleotide sequence ID" value="NZ_CP017141.1"/>
</dbReference>
<dbReference type="InterPro" id="IPR040449">
    <property type="entry name" value="Peptidase_S66_N"/>
</dbReference>
<evidence type="ECO:0000256" key="2">
    <source>
        <dbReference type="ARBA" id="ARBA00022645"/>
    </source>
</evidence>
<feature type="active site" description="Charge relay system" evidence="6">
    <location>
        <position position="272"/>
    </location>
</feature>
<dbReference type="GO" id="GO:0004180">
    <property type="term" value="F:carboxypeptidase activity"/>
    <property type="evidence" value="ECO:0007669"/>
    <property type="project" value="UniProtKB-KW"/>
</dbReference>
<reference evidence="9 10" key="1">
    <citation type="submission" date="2016-08" db="EMBL/GenBank/DDBJ databases">
        <authorList>
            <person name="Seilhamer J.J."/>
        </authorList>
    </citation>
    <scope>NUCLEOTIDE SEQUENCE [LARGE SCALE GENOMIC DNA]</scope>
    <source>
        <strain evidence="9 10">DX4</strain>
    </source>
</reference>
<dbReference type="OrthoDB" id="9807329at2"/>
<name>A0A1D7QCV9_9SPHI</name>
<evidence type="ECO:0000256" key="1">
    <source>
        <dbReference type="ARBA" id="ARBA00010233"/>
    </source>
</evidence>
<keyword evidence="4" id="KW-0378">Hydrolase</keyword>
<feature type="active site" description="Nucleophile" evidence="6">
    <location>
        <position position="109"/>
    </location>
</feature>
<keyword evidence="5" id="KW-0720">Serine protease</keyword>
<sequence>MIKQPPYLKKGDKIAIVSPAKKLPGDINSAITVLEQWGLEVVLGESVYAGHYQFAGSDAQRTKDLQTFLDDPDISAIIASRGGYGTIRIIDELDFTRFKEHPKWLIGFSDITILLSHLLAALNTQSIHGQMPKTFDEASPESLESLRKALFGEEVSYEYESDFKNREGDATGVIIGGNLTLLVNTEGSASAVDYTDKILFLEDVGEQEYAIDRMMRMLKRSGKLSKLKGLIIGAFNAIKPEDVFFGSSPEQIIMEVTKEYDYPVCFGFPVGHIDDNRALIIGAAAQLTVGRKKVSLKYL</sequence>
<keyword evidence="10" id="KW-1185">Reference proteome</keyword>
<feature type="domain" description="LD-carboxypeptidase N-terminal" evidence="7">
    <location>
        <begin position="14"/>
        <end position="129"/>
    </location>
</feature>